<evidence type="ECO:0000313" key="3">
    <source>
        <dbReference type="Proteomes" id="UP000268313"/>
    </source>
</evidence>
<comment type="caution">
    <text evidence="2">The sequence shown here is derived from an EMBL/GenBank/DDBJ whole genome shotgun (WGS) entry which is preliminary data.</text>
</comment>
<feature type="chain" id="PRO_5017292975" evidence="1">
    <location>
        <begin position="23"/>
        <end position="484"/>
    </location>
</feature>
<keyword evidence="1" id="KW-0732">Signal</keyword>
<dbReference type="EMBL" id="RAWE01000094">
    <property type="protein sequence ID" value="RKH00338.1"/>
    <property type="molecule type" value="Genomic_DNA"/>
</dbReference>
<dbReference type="OrthoDB" id="9937290at2"/>
<gene>
    <name evidence="2" type="ORF">D7X32_23680</name>
</gene>
<proteinExistence type="predicted"/>
<dbReference type="Proteomes" id="UP000268313">
    <property type="component" value="Unassembled WGS sequence"/>
</dbReference>
<organism evidence="2 3">
    <name type="scientific">Corallococcus carmarthensis</name>
    <dbReference type="NCBI Taxonomy" id="2316728"/>
    <lineage>
        <taxon>Bacteria</taxon>
        <taxon>Pseudomonadati</taxon>
        <taxon>Myxococcota</taxon>
        <taxon>Myxococcia</taxon>
        <taxon>Myxococcales</taxon>
        <taxon>Cystobacterineae</taxon>
        <taxon>Myxococcaceae</taxon>
        <taxon>Corallococcus</taxon>
    </lineage>
</organism>
<name>A0A3A8JWK9_9BACT</name>
<dbReference type="RefSeq" id="WP_120604843.1">
    <property type="nucleotide sequence ID" value="NZ_RAWE01000094.1"/>
</dbReference>
<reference evidence="3" key="1">
    <citation type="submission" date="2018-09" db="EMBL/GenBank/DDBJ databases">
        <authorList>
            <person name="Livingstone P.G."/>
            <person name="Whitworth D.E."/>
        </authorList>
    </citation>
    <scope>NUCLEOTIDE SEQUENCE [LARGE SCALE GENOMIC DNA]</scope>
    <source>
        <strain evidence="3">CA043D</strain>
    </source>
</reference>
<protein>
    <submittedName>
        <fullName evidence="2">Uncharacterized protein</fullName>
    </submittedName>
</protein>
<keyword evidence="3" id="KW-1185">Reference proteome</keyword>
<feature type="signal peptide" evidence="1">
    <location>
        <begin position="1"/>
        <end position="22"/>
    </location>
</feature>
<evidence type="ECO:0000313" key="2">
    <source>
        <dbReference type="EMBL" id="RKH00338.1"/>
    </source>
</evidence>
<sequence length="484" mass="52146">MHRRSRSLAVLAVLLAGSTAHADPSEYCKRVSNKPEAKSGYEGVTIDANSGRVVDGPTRLSEGDQVQFVFEGKNPFKYDYRFAVTSQPLGAALALNFLGRIPGLNLGTLKPTPPPGLLAAPGARAAAVPQCTSSGEQKWAQDALTKIAAAEKQSLEVAQSLHYVDEAHAFLQETEPDTLSKPARVCERAEKLKAWTHAPGTFTSATSVFAQDVGAITAFLLRTTDDQGVTLTTTCRSDLDTRTKQAMTTLTSDAAVYQAAAVRVEAELQSSKASIQQLDALLGSTLGREDLFFETRFVSARDEPTGVRVELFRRDLRTADSPERTVGTVNLELGKSPFSLTAGIVLSSIESRRIIRQSARVPTEANPNQVGLRFGYDESSSVTVAPAIFFNARLSDRPRFNWGASAGIVTASADSTLRIDYALGVFGSFRDIFYLHLGLQAGQRNTLAGGFKEGEEVPADLPDPIPTTKDWKAGVLFGFSLQLN</sequence>
<dbReference type="AlphaFoldDB" id="A0A3A8JWK9"/>
<accession>A0A3A8JWK9</accession>
<evidence type="ECO:0000256" key="1">
    <source>
        <dbReference type="SAM" id="SignalP"/>
    </source>
</evidence>